<comment type="caution">
    <text evidence="3">The sequence shown here is derived from an EMBL/GenBank/DDBJ whole genome shotgun (WGS) entry which is preliminary data.</text>
</comment>
<dbReference type="Proteomes" id="UP000319499">
    <property type="component" value="Unassembled WGS sequence"/>
</dbReference>
<dbReference type="OrthoDB" id="9809989at2"/>
<dbReference type="PROSITE" id="PS51257">
    <property type="entry name" value="PROKAR_LIPOPROTEIN"/>
    <property type="match status" value="1"/>
</dbReference>
<protein>
    <recommendedName>
        <fullName evidence="2">SbsA Ig-like domain-containing protein</fullName>
    </recommendedName>
</protein>
<evidence type="ECO:0000256" key="1">
    <source>
        <dbReference type="ARBA" id="ARBA00022729"/>
    </source>
</evidence>
<evidence type="ECO:0000313" key="3">
    <source>
        <dbReference type="EMBL" id="TWP26204.1"/>
    </source>
</evidence>
<reference evidence="3 4" key="1">
    <citation type="submission" date="2019-02" db="EMBL/GenBank/DDBJ databases">
        <title>Apibacter muscae sp. nov.: a novel member of the house fly microbiota.</title>
        <authorList>
            <person name="Park R."/>
        </authorList>
    </citation>
    <scope>NUCLEOTIDE SEQUENCE [LARGE SCALE GENOMIC DNA]</scope>
    <source>
        <strain evidence="3 4">AL1</strain>
    </source>
</reference>
<dbReference type="EMBL" id="SELH01000026">
    <property type="protein sequence ID" value="TWP26204.1"/>
    <property type="molecule type" value="Genomic_DNA"/>
</dbReference>
<organism evidence="3 4">
    <name type="scientific">Apibacter muscae</name>
    <dbReference type="NCBI Taxonomy" id="2509004"/>
    <lineage>
        <taxon>Bacteria</taxon>
        <taxon>Pseudomonadati</taxon>
        <taxon>Bacteroidota</taxon>
        <taxon>Flavobacteriia</taxon>
        <taxon>Flavobacteriales</taxon>
        <taxon>Weeksellaceae</taxon>
        <taxon>Apibacter</taxon>
    </lineage>
</organism>
<dbReference type="RefSeq" id="WP_146293562.1">
    <property type="nucleotide sequence ID" value="NZ_SELH01000026.1"/>
</dbReference>
<dbReference type="AlphaFoldDB" id="A0A563D8S8"/>
<sequence>MQKLVYIFCLTYLFTSCARMSMPEGGPKDLNPPKFLGSNPKMFATNVDENTKDLTLDFDEYMLVKDVDKQVVVSPPPQTSPVITPTSSAQKKLTVRFSEPLEKNTTYTINFGSSIQDNNEGNQLKNFSYIFSTGDYIDSLELSGKIQQSLDKDWDPSTVVGLYKVVKDRLGNDSINLKNKPYYITKIDSAGNFSLKNLHEGNYRLFAFTDLNSNLILDTKNEAAGFYPDIINPLLSSEYSITLSPIKQLYKAEKISQEAQGILKVNFKGNPKEVTIQPLDSNFPSYDIDHKPFSDSLYLYFNNKKFIDKEKKFKLEFLVESSNNKDTLSLIYDNSKESPLKLAQNHKEVTPTQSLTLESNNYIKTIDNSLIKVYKDSDTLDFLAVIDSTDTKKIYLNFPVSYDSNYKIEINKNAIEDFLGQKNEDSIVYSLKTKKQNELGNLNIEIQNKPTSNFFFQLLDDKGKIIENIYSNNDSFNFKNLIPGTYSIRILVDENNNGFWDLLDLENLIPAEKSYLYPKAIEVRPYWDLNEIWVL</sequence>
<proteinExistence type="predicted"/>
<feature type="domain" description="SbsA Ig-like" evidence="2">
    <location>
        <begin position="31"/>
        <end position="133"/>
    </location>
</feature>
<name>A0A563D8S8_9FLAO</name>
<gene>
    <name evidence="3" type="ORF">ETU09_10930</name>
</gene>
<dbReference type="Pfam" id="PF13205">
    <property type="entry name" value="Big_5"/>
    <property type="match status" value="1"/>
</dbReference>
<accession>A0A563D8S8</accession>
<evidence type="ECO:0000259" key="2">
    <source>
        <dbReference type="Pfam" id="PF13205"/>
    </source>
</evidence>
<keyword evidence="4" id="KW-1185">Reference proteome</keyword>
<keyword evidence="1" id="KW-0732">Signal</keyword>
<evidence type="ECO:0000313" key="4">
    <source>
        <dbReference type="Proteomes" id="UP000319499"/>
    </source>
</evidence>
<dbReference type="InterPro" id="IPR032812">
    <property type="entry name" value="SbsA_Ig"/>
</dbReference>